<dbReference type="RefSeq" id="XP_052949425.1">
    <property type="nucleotide sequence ID" value="XM_053090869.1"/>
</dbReference>
<organism evidence="4 5">
    <name type="scientific">Dioszegia hungarica</name>
    <dbReference type="NCBI Taxonomy" id="4972"/>
    <lineage>
        <taxon>Eukaryota</taxon>
        <taxon>Fungi</taxon>
        <taxon>Dikarya</taxon>
        <taxon>Basidiomycota</taxon>
        <taxon>Agaricomycotina</taxon>
        <taxon>Tremellomycetes</taxon>
        <taxon>Tremellales</taxon>
        <taxon>Bulleribasidiaceae</taxon>
        <taxon>Dioszegia</taxon>
    </lineage>
</organism>
<dbReference type="Proteomes" id="UP001164286">
    <property type="component" value="Unassembled WGS sequence"/>
</dbReference>
<feature type="transmembrane region" description="Helical" evidence="2">
    <location>
        <begin position="251"/>
        <end position="273"/>
    </location>
</feature>
<reference evidence="4" key="1">
    <citation type="journal article" date="2022" name="G3 (Bethesda)">
        <title>High quality genome of the basidiomycete yeast Dioszegia hungarica PDD-24b-2 isolated from cloud water.</title>
        <authorList>
            <person name="Jarrige D."/>
            <person name="Haridas S."/>
            <person name="Bleykasten-Grosshans C."/>
            <person name="Joly M."/>
            <person name="Nadalig T."/>
            <person name="Sancelme M."/>
            <person name="Vuilleumier S."/>
            <person name="Grigoriev I.V."/>
            <person name="Amato P."/>
            <person name="Bringel F."/>
        </authorList>
    </citation>
    <scope>NUCLEOTIDE SEQUENCE</scope>
    <source>
        <strain evidence="4">PDD-24b-2</strain>
    </source>
</reference>
<dbReference type="EMBL" id="JAKWFO010000001">
    <property type="protein sequence ID" value="KAI9639648.1"/>
    <property type="molecule type" value="Genomic_DNA"/>
</dbReference>
<feature type="transmembrane region" description="Helical" evidence="2">
    <location>
        <begin position="64"/>
        <end position="86"/>
    </location>
</feature>
<evidence type="ECO:0000259" key="3">
    <source>
        <dbReference type="Pfam" id="PF20152"/>
    </source>
</evidence>
<accession>A0AA38HGC6</accession>
<keyword evidence="2" id="KW-1133">Transmembrane helix</keyword>
<feature type="region of interest" description="Disordered" evidence="1">
    <location>
        <begin position="295"/>
        <end position="331"/>
    </location>
</feature>
<proteinExistence type="predicted"/>
<dbReference type="Pfam" id="PF20152">
    <property type="entry name" value="DUF6534"/>
    <property type="match status" value="1"/>
</dbReference>
<feature type="compositionally biased region" description="Polar residues" evidence="1">
    <location>
        <begin position="295"/>
        <end position="312"/>
    </location>
</feature>
<keyword evidence="5" id="KW-1185">Reference proteome</keyword>
<gene>
    <name evidence="4" type="ORF">MKK02DRAFT_39971</name>
</gene>
<dbReference type="AlphaFoldDB" id="A0AA38HGC6"/>
<feature type="transmembrane region" description="Helical" evidence="2">
    <location>
        <begin position="137"/>
        <end position="160"/>
    </location>
</feature>
<dbReference type="GeneID" id="77730074"/>
<dbReference type="InterPro" id="IPR045339">
    <property type="entry name" value="DUF6534"/>
</dbReference>
<evidence type="ECO:0000313" key="5">
    <source>
        <dbReference type="Proteomes" id="UP001164286"/>
    </source>
</evidence>
<protein>
    <recommendedName>
        <fullName evidence="3">DUF6534 domain-containing protein</fullName>
    </recommendedName>
</protein>
<dbReference type="PANTHER" id="PTHR40465">
    <property type="entry name" value="CHROMOSOME 1, WHOLE GENOME SHOTGUN SEQUENCE"/>
    <property type="match status" value="1"/>
</dbReference>
<comment type="caution">
    <text evidence="4">The sequence shown here is derived from an EMBL/GenBank/DDBJ whole genome shotgun (WGS) entry which is preliminary data.</text>
</comment>
<keyword evidence="2" id="KW-0472">Membrane</keyword>
<feature type="domain" description="DUF6534" evidence="3">
    <location>
        <begin position="187"/>
        <end position="279"/>
    </location>
</feature>
<evidence type="ECO:0000256" key="1">
    <source>
        <dbReference type="SAM" id="MobiDB-lite"/>
    </source>
</evidence>
<feature type="transmembrane region" description="Helical" evidence="2">
    <location>
        <begin position="106"/>
        <end position="125"/>
    </location>
</feature>
<evidence type="ECO:0000313" key="4">
    <source>
        <dbReference type="EMBL" id="KAI9639648.1"/>
    </source>
</evidence>
<keyword evidence="2" id="KW-0812">Transmembrane</keyword>
<feature type="transmembrane region" description="Helical" evidence="2">
    <location>
        <begin position="32"/>
        <end position="52"/>
    </location>
</feature>
<feature type="transmembrane region" description="Helical" evidence="2">
    <location>
        <begin position="180"/>
        <end position="203"/>
    </location>
</feature>
<evidence type="ECO:0000256" key="2">
    <source>
        <dbReference type="SAM" id="Phobius"/>
    </source>
</evidence>
<name>A0AA38HGC6_9TREE</name>
<feature type="transmembrane region" description="Helical" evidence="2">
    <location>
        <begin position="215"/>
        <end position="239"/>
    </location>
</feature>
<dbReference type="PANTHER" id="PTHR40465:SF1">
    <property type="entry name" value="DUF6534 DOMAIN-CONTAINING PROTEIN"/>
    <property type="match status" value="1"/>
</dbReference>
<sequence>MPAITPAQAALAEALAAETIGRNRSLHIMPFYISGFIDSMLMGLVIAQAVSYCRRFYRSEKKHILGLVIMAVVGTIAASICLLLWMSHIFVYEFGHFMVFAELPYLSRYMYINTFTTLAVQAFYIDRACRLFKHWWPALLIGPFSLTAAATTLGFVIMGFEKTFYMIPELLEVPVVHQLGNALLYCSIITDALITVVIGYGLFRVRTGWSHTDSVIRRLIIQVFEAQVPALVNVVAAYISWRQSFEIALPFMRALQTIVILIQTKIYSLGLLITLNLRPQAATTGGGIEVSYPLNSVPRSSRNDAHSTSSMTKAEMDSATQGKDEESAPAHVSIHPSLISLA</sequence>